<dbReference type="VEuPathDB" id="FungiDB:CH63R_00927"/>
<dbReference type="GeneID" id="28860009"/>
<gene>
    <name evidence="2" type="ORF">CH63R_00927</name>
</gene>
<feature type="region of interest" description="Disordered" evidence="1">
    <location>
        <begin position="72"/>
        <end position="98"/>
    </location>
</feature>
<name>A0A1B7YUN4_COLHI</name>
<reference evidence="3" key="1">
    <citation type="journal article" date="2017" name="BMC Genomics">
        <title>Gapless genome assembly of Colletotrichum higginsianum reveals chromosome structure and association of transposable elements with secondary metabolite gene clusters.</title>
        <authorList>
            <person name="Dallery J.-F."/>
            <person name="Lapalu N."/>
            <person name="Zampounis A."/>
            <person name="Pigne S."/>
            <person name="Luyten I."/>
            <person name="Amselem J."/>
            <person name="Wittenberg A.H.J."/>
            <person name="Zhou S."/>
            <person name="de Queiroz M.V."/>
            <person name="Robin G.P."/>
            <person name="Auger A."/>
            <person name="Hainaut M."/>
            <person name="Henrissat B."/>
            <person name="Kim K.-T."/>
            <person name="Lee Y.-H."/>
            <person name="Lespinet O."/>
            <person name="Schwartz D.C."/>
            <person name="Thon M.R."/>
            <person name="O'Connell R.J."/>
        </authorList>
    </citation>
    <scope>NUCLEOTIDE SEQUENCE [LARGE SCALE GENOMIC DNA]</scope>
    <source>
        <strain evidence="3">IMI 349063</strain>
    </source>
</reference>
<evidence type="ECO:0000313" key="2">
    <source>
        <dbReference type="EMBL" id="OBR15747.1"/>
    </source>
</evidence>
<organism evidence="2 3">
    <name type="scientific">Colletotrichum higginsianum (strain IMI 349063)</name>
    <name type="common">Crucifer anthracnose fungus</name>
    <dbReference type="NCBI Taxonomy" id="759273"/>
    <lineage>
        <taxon>Eukaryota</taxon>
        <taxon>Fungi</taxon>
        <taxon>Dikarya</taxon>
        <taxon>Ascomycota</taxon>
        <taxon>Pezizomycotina</taxon>
        <taxon>Sordariomycetes</taxon>
        <taxon>Hypocreomycetidae</taxon>
        <taxon>Glomerellales</taxon>
        <taxon>Glomerellaceae</taxon>
        <taxon>Colletotrichum</taxon>
        <taxon>Colletotrichum destructivum species complex</taxon>
    </lineage>
</organism>
<sequence length="124" mass="13806">MKETIGNCFHAILVDNGVTRLNESNKTFIDLFEKLAENMPSAGKVGWFSQGTLYPNGIESLSFKNPSATIGNCSGRRRPARDPSTATHQAVERTVQERHPKRLDKLLPRLTTWPLRGAPDFVAL</sequence>
<dbReference type="RefSeq" id="XP_018164264.1">
    <property type="nucleotide sequence ID" value="XM_018295902.1"/>
</dbReference>
<dbReference type="KEGG" id="chig:CH63R_00927"/>
<evidence type="ECO:0000313" key="3">
    <source>
        <dbReference type="Proteomes" id="UP000092177"/>
    </source>
</evidence>
<dbReference type="Proteomes" id="UP000092177">
    <property type="component" value="Chromosome 1"/>
</dbReference>
<keyword evidence="3" id="KW-1185">Reference proteome</keyword>
<accession>A0A1B7YUN4</accession>
<comment type="caution">
    <text evidence="2">The sequence shown here is derived from an EMBL/GenBank/DDBJ whole genome shotgun (WGS) entry which is preliminary data.</text>
</comment>
<dbReference type="AlphaFoldDB" id="A0A1B7YUN4"/>
<evidence type="ECO:0000256" key="1">
    <source>
        <dbReference type="SAM" id="MobiDB-lite"/>
    </source>
</evidence>
<protein>
    <submittedName>
        <fullName evidence="2">GMP synthase</fullName>
    </submittedName>
</protein>
<dbReference type="EMBL" id="LTAN01000001">
    <property type="protein sequence ID" value="OBR15747.1"/>
    <property type="molecule type" value="Genomic_DNA"/>
</dbReference>
<proteinExistence type="predicted"/>